<keyword evidence="1" id="KW-0446">Lipid-binding</keyword>
<evidence type="ECO:0000313" key="2">
    <source>
        <dbReference type="EMBL" id="MDL4840462.1"/>
    </source>
</evidence>
<sequence length="284" mass="32315">MNKIAWITDSTCGLSEEYIKRHNIHVLPMGVIINDKLYRENIDITKDGVYELLKEHGEGAKTSQPGYGEFVELYEKLKEEDYDYGIAIHASSELTGTFQSSITASQMVEFPVEVIDSRIGDYSLGKMIEKGLELQEQGYSYEDIVTEVKALPELAEMYLLPESLEQLKRSGRVSTTQTVFANLMQINLILKFDDGKVVVSEKVRIKKRAKRKVFQIIDEAIAKHQLKELCISHAGVKEQAYKWKEELEKVHQQIKVKIQTLVPVAGVHTGHGTMSVAWLKEKKK</sequence>
<dbReference type="SUPFAM" id="SSF82549">
    <property type="entry name" value="DAK1/DegV-like"/>
    <property type="match status" value="1"/>
</dbReference>
<dbReference type="PANTHER" id="PTHR33434:SF2">
    <property type="entry name" value="FATTY ACID-BINDING PROTEIN TM_1468"/>
    <property type="match status" value="1"/>
</dbReference>
<gene>
    <name evidence="2" type="ORF">QQS35_08390</name>
</gene>
<dbReference type="Pfam" id="PF02645">
    <property type="entry name" value="DegV"/>
    <property type="match status" value="1"/>
</dbReference>
<dbReference type="NCBIfam" id="TIGR00762">
    <property type="entry name" value="DegV"/>
    <property type="match status" value="1"/>
</dbReference>
<proteinExistence type="predicted"/>
<dbReference type="EMBL" id="JASTZU010000027">
    <property type="protein sequence ID" value="MDL4840462.1"/>
    <property type="molecule type" value="Genomic_DNA"/>
</dbReference>
<evidence type="ECO:0000256" key="1">
    <source>
        <dbReference type="ARBA" id="ARBA00023121"/>
    </source>
</evidence>
<dbReference type="InterPro" id="IPR003797">
    <property type="entry name" value="DegV"/>
</dbReference>
<dbReference type="PROSITE" id="PS51482">
    <property type="entry name" value="DEGV"/>
    <property type="match status" value="1"/>
</dbReference>
<reference evidence="2 3" key="1">
    <citation type="submission" date="2023-06" db="EMBL/GenBank/DDBJ databases">
        <title>Aquibacillus rhizosphaerae LR5S19.</title>
        <authorList>
            <person name="Sun J.-Q."/>
        </authorList>
    </citation>
    <scope>NUCLEOTIDE SEQUENCE [LARGE SCALE GENOMIC DNA]</scope>
    <source>
        <strain evidence="2 3">LR5S19</strain>
    </source>
</reference>
<evidence type="ECO:0000313" key="3">
    <source>
        <dbReference type="Proteomes" id="UP001235343"/>
    </source>
</evidence>
<dbReference type="InterPro" id="IPR050270">
    <property type="entry name" value="DegV_domain_contain"/>
</dbReference>
<dbReference type="RefSeq" id="WP_285931512.1">
    <property type="nucleotide sequence ID" value="NZ_JASTZU010000027.1"/>
</dbReference>
<accession>A0ABT7L3M1</accession>
<comment type="caution">
    <text evidence="2">The sequence shown here is derived from an EMBL/GenBank/DDBJ whole genome shotgun (WGS) entry which is preliminary data.</text>
</comment>
<dbReference type="InterPro" id="IPR043168">
    <property type="entry name" value="DegV_C"/>
</dbReference>
<keyword evidence="3" id="KW-1185">Reference proteome</keyword>
<organism evidence="2 3">
    <name type="scientific">Aquibacillus rhizosphaerae</name>
    <dbReference type="NCBI Taxonomy" id="3051431"/>
    <lineage>
        <taxon>Bacteria</taxon>
        <taxon>Bacillati</taxon>
        <taxon>Bacillota</taxon>
        <taxon>Bacilli</taxon>
        <taxon>Bacillales</taxon>
        <taxon>Bacillaceae</taxon>
        <taxon>Aquibacillus</taxon>
    </lineage>
</organism>
<dbReference type="PANTHER" id="PTHR33434">
    <property type="entry name" value="DEGV DOMAIN-CONTAINING PROTEIN DR_1986-RELATED"/>
    <property type="match status" value="1"/>
</dbReference>
<dbReference type="Gene3D" id="3.30.1180.10">
    <property type="match status" value="1"/>
</dbReference>
<dbReference type="Proteomes" id="UP001235343">
    <property type="component" value="Unassembled WGS sequence"/>
</dbReference>
<dbReference type="Gene3D" id="3.40.50.10170">
    <property type="match status" value="1"/>
</dbReference>
<name>A0ABT7L3M1_9BACI</name>
<protein>
    <submittedName>
        <fullName evidence="2">DegV family protein</fullName>
    </submittedName>
</protein>